<gene>
    <name evidence="3" type="ORF">FSB64_31580</name>
</gene>
<keyword evidence="2 3" id="KW-0560">Oxidoreductase</keyword>
<comment type="similarity">
    <text evidence="1">Belongs to the short-chain dehydrogenases/reductases (SDR) family.</text>
</comment>
<evidence type="ECO:0000313" key="4">
    <source>
        <dbReference type="Proteomes" id="UP000821598"/>
    </source>
</evidence>
<dbReference type="InterPro" id="IPR020904">
    <property type="entry name" value="Sc_DH/Rdtase_CS"/>
</dbReference>
<sequence length="254" mass="25992">MSRLGGKVALVTGAARGIGAGIAKAMADAGAKVLIADVLDDEGQAFAETIGRGARYVHLDVTKSADWQHAVESAVHAFGKLNVLVNNAGISTYGLIEHLDDHDWEKTLAVNLSGVFRGMRAAIPAMRSAGGGSIVNISSAAGMLGYTGLPAYVASKFGVRGLTKAAALELARDGIRVNSVHPGFIRTPLSMAGPAPSTDAIPLRRMGEPAEVGNLVVYLASDESGFSTGSEFIVDGGQTAGAIVWGFDDNSGGA</sequence>
<accession>A0ABX2NVL1</accession>
<dbReference type="Gene3D" id="3.40.50.720">
    <property type="entry name" value="NAD(P)-binding Rossmann-like Domain"/>
    <property type="match status" value="1"/>
</dbReference>
<organism evidence="3 4">
    <name type="scientific">Paraburkholderia youngii</name>
    <dbReference type="NCBI Taxonomy" id="2782701"/>
    <lineage>
        <taxon>Bacteria</taxon>
        <taxon>Pseudomonadati</taxon>
        <taxon>Pseudomonadota</taxon>
        <taxon>Betaproteobacteria</taxon>
        <taxon>Burkholderiales</taxon>
        <taxon>Burkholderiaceae</taxon>
        <taxon>Paraburkholderia</taxon>
    </lineage>
</organism>
<dbReference type="SUPFAM" id="SSF51735">
    <property type="entry name" value="NAD(P)-binding Rossmann-fold domains"/>
    <property type="match status" value="1"/>
</dbReference>
<dbReference type="PANTHER" id="PTHR24321:SF8">
    <property type="entry name" value="ESTRADIOL 17-BETA-DEHYDROGENASE 8-RELATED"/>
    <property type="match status" value="1"/>
</dbReference>
<evidence type="ECO:0000256" key="1">
    <source>
        <dbReference type="ARBA" id="ARBA00006484"/>
    </source>
</evidence>
<dbReference type="RefSeq" id="WP_176368981.1">
    <property type="nucleotide sequence ID" value="NZ_VOMC01000044.1"/>
</dbReference>
<evidence type="ECO:0000313" key="3">
    <source>
        <dbReference type="EMBL" id="NVI08215.1"/>
    </source>
</evidence>
<dbReference type="InterPro" id="IPR002347">
    <property type="entry name" value="SDR_fam"/>
</dbReference>
<dbReference type="GO" id="GO:0047936">
    <property type="term" value="F:glucose 1-dehydrogenase [NAD(P)+] activity"/>
    <property type="evidence" value="ECO:0007669"/>
    <property type="project" value="UniProtKB-EC"/>
</dbReference>
<name>A0ABX2NVL1_9BURK</name>
<dbReference type="InterPro" id="IPR036291">
    <property type="entry name" value="NAD(P)-bd_dom_sf"/>
</dbReference>
<reference evidence="3 4" key="1">
    <citation type="submission" date="2019-08" db="EMBL/GenBank/DDBJ databases">
        <title>Paraburkholderia simonii sp. nov. and P. youngii sp. nov. Brazilian and Mexican Mimosa-associated rhizobia.</title>
        <authorList>
            <person name="Mavima L."/>
            <person name="Beukes C.W."/>
            <person name="Palmer M."/>
            <person name="De Meyer S.E."/>
            <person name="James E.K."/>
            <person name="Maluk M."/>
            <person name="Avontuur J.R."/>
            <person name="Chan W.Y."/>
            <person name="Venter S.N."/>
            <person name="Steenkamp E.T."/>
        </authorList>
    </citation>
    <scope>NUCLEOTIDE SEQUENCE [LARGE SCALE GENOMIC DNA]</scope>
    <source>
        <strain evidence="3 4">JPY454</strain>
    </source>
</reference>
<dbReference type="Proteomes" id="UP000821598">
    <property type="component" value="Unassembled WGS sequence"/>
</dbReference>
<evidence type="ECO:0000256" key="2">
    <source>
        <dbReference type="ARBA" id="ARBA00023002"/>
    </source>
</evidence>
<dbReference type="PRINTS" id="PR00081">
    <property type="entry name" value="GDHRDH"/>
</dbReference>
<dbReference type="PRINTS" id="PR00080">
    <property type="entry name" value="SDRFAMILY"/>
</dbReference>
<dbReference type="PROSITE" id="PS00061">
    <property type="entry name" value="ADH_SHORT"/>
    <property type="match status" value="1"/>
</dbReference>
<dbReference type="NCBIfam" id="NF005559">
    <property type="entry name" value="PRK07231.1"/>
    <property type="match status" value="1"/>
</dbReference>
<dbReference type="PANTHER" id="PTHR24321">
    <property type="entry name" value="DEHYDROGENASES, SHORT CHAIN"/>
    <property type="match status" value="1"/>
</dbReference>
<dbReference type="EC" id="1.1.1.47" evidence="3"/>
<proteinExistence type="inferred from homology"/>
<keyword evidence="4" id="KW-1185">Reference proteome</keyword>
<comment type="caution">
    <text evidence="3">The sequence shown here is derived from an EMBL/GenBank/DDBJ whole genome shotgun (WGS) entry which is preliminary data.</text>
</comment>
<dbReference type="Pfam" id="PF13561">
    <property type="entry name" value="adh_short_C2"/>
    <property type="match status" value="1"/>
</dbReference>
<dbReference type="EMBL" id="VOMC01000044">
    <property type="protein sequence ID" value="NVI08215.1"/>
    <property type="molecule type" value="Genomic_DNA"/>
</dbReference>
<protein>
    <submittedName>
        <fullName evidence="3">Glucose 1-dehydrogenase</fullName>
        <ecNumber evidence="3">1.1.1.47</ecNumber>
    </submittedName>
</protein>